<dbReference type="Proteomes" id="UP000321104">
    <property type="component" value="Unassembled WGS sequence"/>
</dbReference>
<proteinExistence type="predicted"/>
<name>A0A252AVV5_9PROT</name>
<sequence>MTTLSIVIPCYNEAGNIPLIFQRLRETLGHRQDVEVLLVDNGSKDSSVSVFQQETEKWKDDRFKIVSVPINQGYGYGITQGLSNAKGDILAWTHADMQTDPKDVLIAFDLYCSLPAGNYLIKGKRRNRKLLEAVFTFGMQLIASMALKVKLDDINAQPKLFSRSFYEKFLRFDAPKDFSLDLYLLYQARRNHIEIINIPVDFSKRHSGEAKGGGSFKTRIKLIRRTFSYIFDLRRSLKIKEKTI</sequence>
<reference evidence="3 7" key="4">
    <citation type="submission" date="2019-07" db="EMBL/GenBank/DDBJ databases">
        <title>Whole genome shotgun sequence of Acetobacter indonesiensis NBRC 16471.</title>
        <authorList>
            <person name="Hosoyama A."/>
            <person name="Uohara A."/>
            <person name="Ohji S."/>
            <person name="Ichikawa N."/>
        </authorList>
    </citation>
    <scope>NUCLEOTIDE SEQUENCE [LARGE SCALE GENOMIC DNA]</scope>
    <source>
        <strain evidence="3 7">NBRC 16471</strain>
    </source>
</reference>
<dbReference type="AlphaFoldDB" id="A0A252AVV5"/>
<dbReference type="Proteomes" id="UP000032673">
    <property type="component" value="Unassembled WGS sequence"/>
</dbReference>
<evidence type="ECO:0000313" key="5">
    <source>
        <dbReference type="Proteomes" id="UP000032673"/>
    </source>
</evidence>
<dbReference type="InterPro" id="IPR029044">
    <property type="entry name" value="Nucleotide-diphossugar_trans"/>
</dbReference>
<feature type="domain" description="Glycosyltransferase 2-like" evidence="1">
    <location>
        <begin position="5"/>
        <end position="121"/>
    </location>
</feature>
<dbReference type="PANTHER" id="PTHR48090">
    <property type="entry name" value="UNDECAPRENYL-PHOSPHATE 4-DEOXY-4-FORMAMIDO-L-ARABINOSE TRANSFERASE-RELATED"/>
    <property type="match status" value="1"/>
</dbReference>
<dbReference type="GO" id="GO:0016740">
    <property type="term" value="F:transferase activity"/>
    <property type="evidence" value="ECO:0007669"/>
    <property type="project" value="UniProtKB-KW"/>
</dbReference>
<dbReference type="EMBL" id="JOPA01000015">
    <property type="protein sequence ID" value="OUI94691.1"/>
    <property type="molecule type" value="Genomic_DNA"/>
</dbReference>
<evidence type="ECO:0000313" key="3">
    <source>
        <dbReference type="EMBL" id="GEN03236.1"/>
    </source>
</evidence>
<dbReference type="Gene3D" id="3.90.550.10">
    <property type="entry name" value="Spore Coat Polysaccharide Biosynthesis Protein SpsA, Chain A"/>
    <property type="match status" value="1"/>
</dbReference>
<dbReference type="InterPro" id="IPR050256">
    <property type="entry name" value="Glycosyltransferase_2"/>
</dbReference>
<evidence type="ECO:0000313" key="6">
    <source>
        <dbReference type="Proteomes" id="UP000194641"/>
    </source>
</evidence>
<reference evidence="2 5" key="1">
    <citation type="submission" date="2012-11" db="EMBL/GenBank/DDBJ databases">
        <title>Whole genome sequence of Acetobacter indonesiensis 5H-1.</title>
        <authorList>
            <person name="Azuma Y."/>
            <person name="Higashiura N."/>
            <person name="Hirakawa H."/>
            <person name="Matsushita K."/>
        </authorList>
    </citation>
    <scope>NUCLEOTIDE SEQUENCE [LARGE SCALE GENOMIC DNA]</scope>
    <source>
        <strain evidence="2 5">5H-1</strain>
    </source>
</reference>
<evidence type="ECO:0000313" key="7">
    <source>
        <dbReference type="Proteomes" id="UP000321104"/>
    </source>
</evidence>
<protein>
    <submittedName>
        <fullName evidence="2">Glycosyl transferase</fullName>
    </submittedName>
</protein>
<dbReference type="PANTHER" id="PTHR48090:SF7">
    <property type="entry name" value="RFBJ PROTEIN"/>
    <property type="match status" value="1"/>
</dbReference>
<accession>A0A252AVV5</accession>
<gene>
    <name evidence="2" type="ORF">Abin_007_178</name>
    <name evidence="3" type="ORF">AIN02nite_12610</name>
    <name evidence="4" type="ORF">HK17_03915</name>
</gene>
<dbReference type="RefSeq" id="WP_048845005.1">
    <property type="nucleotide sequence ID" value="NZ_BAMW01000007.1"/>
</dbReference>
<dbReference type="EMBL" id="BAMW01000007">
    <property type="protein sequence ID" value="GAN62488.1"/>
    <property type="molecule type" value="Genomic_DNA"/>
</dbReference>
<evidence type="ECO:0000313" key="4">
    <source>
        <dbReference type="EMBL" id="OUI94691.1"/>
    </source>
</evidence>
<reference evidence="6" key="2">
    <citation type="submission" date="2014-06" db="EMBL/GenBank/DDBJ databases">
        <authorList>
            <person name="Winans N.J."/>
            <person name="Newell P.D."/>
            <person name="Douglas A.E."/>
        </authorList>
    </citation>
    <scope>NUCLEOTIDE SEQUENCE [LARGE SCALE GENOMIC DNA]</scope>
</reference>
<dbReference type="SUPFAM" id="SSF53448">
    <property type="entry name" value="Nucleotide-diphospho-sugar transferases"/>
    <property type="match status" value="1"/>
</dbReference>
<evidence type="ECO:0000259" key="1">
    <source>
        <dbReference type="Pfam" id="PF00535"/>
    </source>
</evidence>
<dbReference type="Pfam" id="PF00535">
    <property type="entry name" value="Glycos_transf_2"/>
    <property type="match status" value="1"/>
</dbReference>
<evidence type="ECO:0000313" key="2">
    <source>
        <dbReference type="EMBL" id="GAN62488.1"/>
    </source>
</evidence>
<keyword evidence="5" id="KW-1185">Reference proteome</keyword>
<dbReference type="InterPro" id="IPR001173">
    <property type="entry name" value="Glyco_trans_2-like"/>
</dbReference>
<keyword evidence="2" id="KW-0808">Transferase</keyword>
<dbReference type="Proteomes" id="UP000194641">
    <property type="component" value="Unassembled WGS sequence"/>
</dbReference>
<dbReference type="CDD" id="cd04179">
    <property type="entry name" value="DPM_DPG-synthase_like"/>
    <property type="match status" value="1"/>
</dbReference>
<organism evidence="4 6">
    <name type="scientific">Acetobacter indonesiensis</name>
    <dbReference type="NCBI Taxonomy" id="104101"/>
    <lineage>
        <taxon>Bacteria</taxon>
        <taxon>Pseudomonadati</taxon>
        <taxon>Pseudomonadota</taxon>
        <taxon>Alphaproteobacteria</taxon>
        <taxon>Acetobacterales</taxon>
        <taxon>Acetobacteraceae</taxon>
        <taxon>Acetobacter</taxon>
    </lineage>
</organism>
<comment type="caution">
    <text evidence="4">The sequence shown here is derived from an EMBL/GenBank/DDBJ whole genome shotgun (WGS) entry which is preliminary data.</text>
</comment>
<reference evidence="4" key="3">
    <citation type="submission" date="2014-06" db="EMBL/GenBank/DDBJ databases">
        <authorList>
            <person name="Ju J."/>
            <person name="Zhang J."/>
        </authorList>
    </citation>
    <scope>NUCLEOTIDE SEQUENCE [LARGE SCALE GENOMIC DNA]</scope>
    <source>
        <strain evidence="4">DmL_051</strain>
    </source>
</reference>
<dbReference type="EMBL" id="BJXQ01000006">
    <property type="protein sequence ID" value="GEN03236.1"/>
    <property type="molecule type" value="Genomic_DNA"/>
</dbReference>